<gene>
    <name evidence="2" type="ORF">PCASD_05507</name>
</gene>
<name>A0A2N5V8Q4_9BASI</name>
<comment type="caution">
    <text evidence="2">The sequence shown here is derived from an EMBL/GenBank/DDBJ whole genome shotgun (WGS) entry which is preliminary data.</text>
</comment>
<sequence length="107" mass="11629">MLQNHSTSNLLSLVTNQEDRPNTKRSPNSAMRVLMHPSANQLAVTMVAVGQVYWLTKLVPAQRAGLAACQAGTSPEDRSTGSPSWYQLSKKVFLLAKLVPVPAWQAA</sequence>
<protein>
    <submittedName>
        <fullName evidence="2">Uncharacterized protein</fullName>
    </submittedName>
</protein>
<dbReference type="AlphaFoldDB" id="A0A2N5V8Q4"/>
<feature type="region of interest" description="Disordered" evidence="1">
    <location>
        <begin position="1"/>
        <end position="28"/>
    </location>
</feature>
<proteinExistence type="predicted"/>
<accession>A0A2N5V8Q4</accession>
<feature type="compositionally biased region" description="Polar residues" evidence="1">
    <location>
        <begin position="1"/>
        <end position="16"/>
    </location>
</feature>
<reference evidence="2 3" key="1">
    <citation type="submission" date="2017-11" db="EMBL/GenBank/DDBJ databases">
        <title>De novo assembly and phasing of dikaryotic genomes from two isolates of Puccinia coronata f. sp. avenae, the causal agent of oat crown rust.</title>
        <authorList>
            <person name="Miller M.E."/>
            <person name="Zhang Y."/>
            <person name="Omidvar V."/>
            <person name="Sperschneider J."/>
            <person name="Schwessinger B."/>
            <person name="Raley C."/>
            <person name="Palmer J.M."/>
            <person name="Garnica D."/>
            <person name="Upadhyaya N."/>
            <person name="Rathjen J."/>
            <person name="Taylor J.M."/>
            <person name="Park R.F."/>
            <person name="Dodds P.N."/>
            <person name="Hirsch C.D."/>
            <person name="Kianian S.F."/>
            <person name="Figueroa M."/>
        </authorList>
    </citation>
    <scope>NUCLEOTIDE SEQUENCE [LARGE SCALE GENOMIC DNA]</scope>
    <source>
        <strain evidence="2">12SD80</strain>
    </source>
</reference>
<evidence type="ECO:0000313" key="3">
    <source>
        <dbReference type="Proteomes" id="UP000235392"/>
    </source>
</evidence>
<evidence type="ECO:0000256" key="1">
    <source>
        <dbReference type="SAM" id="MobiDB-lite"/>
    </source>
</evidence>
<organism evidence="2 3">
    <name type="scientific">Puccinia coronata f. sp. avenae</name>
    <dbReference type="NCBI Taxonomy" id="200324"/>
    <lineage>
        <taxon>Eukaryota</taxon>
        <taxon>Fungi</taxon>
        <taxon>Dikarya</taxon>
        <taxon>Basidiomycota</taxon>
        <taxon>Pucciniomycotina</taxon>
        <taxon>Pucciniomycetes</taxon>
        <taxon>Pucciniales</taxon>
        <taxon>Pucciniaceae</taxon>
        <taxon>Puccinia</taxon>
    </lineage>
</organism>
<dbReference type="EMBL" id="PGCI01000040">
    <property type="protein sequence ID" value="PLW46364.1"/>
    <property type="molecule type" value="Genomic_DNA"/>
</dbReference>
<evidence type="ECO:0000313" key="2">
    <source>
        <dbReference type="EMBL" id="PLW46364.1"/>
    </source>
</evidence>
<dbReference type="Proteomes" id="UP000235392">
    <property type="component" value="Unassembled WGS sequence"/>
</dbReference>